<organism evidence="3 4">
    <name type="scientific">Thlaspi arvense</name>
    <name type="common">Field penny-cress</name>
    <dbReference type="NCBI Taxonomy" id="13288"/>
    <lineage>
        <taxon>Eukaryota</taxon>
        <taxon>Viridiplantae</taxon>
        <taxon>Streptophyta</taxon>
        <taxon>Embryophyta</taxon>
        <taxon>Tracheophyta</taxon>
        <taxon>Spermatophyta</taxon>
        <taxon>Magnoliopsida</taxon>
        <taxon>eudicotyledons</taxon>
        <taxon>Gunneridae</taxon>
        <taxon>Pentapetalae</taxon>
        <taxon>rosids</taxon>
        <taxon>malvids</taxon>
        <taxon>Brassicales</taxon>
        <taxon>Brassicaceae</taxon>
        <taxon>Thlaspideae</taxon>
        <taxon>Thlaspi</taxon>
    </lineage>
</organism>
<proteinExistence type="predicted"/>
<dbReference type="Pfam" id="PF25036">
    <property type="entry name" value="VPS13_VAB"/>
    <property type="match status" value="1"/>
</dbReference>
<dbReference type="GO" id="GO:0006623">
    <property type="term" value="P:protein targeting to vacuole"/>
    <property type="evidence" value="ECO:0007669"/>
    <property type="project" value="TreeGrafter"/>
</dbReference>
<dbReference type="InterPro" id="IPR009543">
    <property type="entry name" value="VPS13_VAB"/>
</dbReference>
<feature type="domain" description="Vacuolar protein sorting-associated protein 13 VPS13 adaptor binding" evidence="2">
    <location>
        <begin position="2181"/>
        <end position="2484"/>
    </location>
</feature>
<reference evidence="3 4" key="1">
    <citation type="submission" date="2022-03" db="EMBL/GenBank/DDBJ databases">
        <authorList>
            <person name="Nunn A."/>
            <person name="Chopra R."/>
            <person name="Nunn A."/>
            <person name="Contreras Garrido A."/>
        </authorList>
    </citation>
    <scope>NUCLEOTIDE SEQUENCE [LARGE SCALE GENOMIC DNA]</scope>
</reference>
<sequence length="3149" mass="352153">MTFLCNFFRRRLRTLLRTFSREEPDLQVKLGLTDTLLTLRNFRFDVSQLNQLLDGSSFSFEGFTVHHLVFHLSLWSAPAIRIEIRGVHVRLLAREEEEGSSRRMRASPETLANEIKKVLSSIDPEGCFLHEILERMLDGTSQRSKLKISFSNLILRHFRIQLHDINVQVRLPGSSELGFVLEINELRSDTENSGNLSILRSSAGAVLFPLSRSSLTLSGYGFKIGYKRSNDIADLCAFDSLVMLITLHNLQLTDLILRIPELSFSFRPTDLPVFMGLAKLSSKDGNSVRNGRHLWKIAARGTGLMISPPHTNSFQNVVSAVILWLRYVNAYEYLLSLAGYSRKTPEESALWKVSENKGHIVTARRKWEMICNIEKELPAEAIARARRVARYRACLNSENANDSYDETSLYGHFSFLCKITWVLAYIRTLISRTFWSITRFLSYTQELGNNEDDFEGISLEFHAVVNLGRLSITFYPEKMISSSWKDSAGHTDSNVVVLCLSADEVLVMHTAGCLTQCSSASCGKLKVESSSFRKTSRFMRSTKDPSTSAESSKKHMREDVETILEMHPAQPILLSKTDSNHGNDRHEGNLHLQNLLREMWSNWKSNCLKLDKSTFKISENPCLLVDVKSCMAYQDAGNQDSGLWKCSMVLGKLDIVLEYSSLFSIALLMWQTQQSQSLFVDDITGGVHSSSLVTGGVDSEMASYDEDGIARRIIEQSLHRVHPERQINVGILVGGPQVKLFVEKAEEVDALIGKKDILLFDFHDFEFVVWPTSKSDNTRSDRPSRQELGLSDTVIPKYEKYVSQGWNSLSSHLGFFGFDCSFCKMVEKKRSQFFVLRPVTICFSSLRKHVHSFSEAIIDFSTGMDVLVLGLTIVSKPDDLIAYFQMLLSLVSGLSRGLSGSSSAGHSVRQEFIRSDAVHVDHEIEKTFGKTLFAVKASIKVKAIDVIFDVPEADENFEKPMERADSRMWSSVQEACAELSCEEHRFLLNVDLCELQSKLFRYRDNIWKSSGNFITESLPFRSHDILFEACLSSCILSVCLDCSSPSALGDASEMGDDSAENASIANEPTTNRVQVQREVDQLDSASNSSLANSSRWIHVNLALTDLLVASCSTKNVLVEVRRSSNFVTSVSIGRRFQSISCRVEGGFFVLEPEALIGLIHGYSAYHFFISSKMSVIQSSTPVLGKVEAGSGVSEVSSSSHQAKWHLVEEFSIEVSQFALGFVCVDEYGGIREIVLEITFHSSLNSAGREQKFLCEVSRLSILSKILESVEKDINITQFSSPPFSESSSILSDAPFETPFEQRDVINSGDSTSISGDFNGLRGLSTNSNLQEEFHSRYKNYILEDLRVSASAKKRENTGQQFSQAWEGGCSVLGFDITISLSELQMVFSMLSSFAALPGGESTHASVERPSFNSKPESEPERSFETVVPDGAIVAIQDIHQHMFFTVEDRGDKCVVAGTLHYSLVGERALFRVTYHRHQGWNSSTLWFSLTSLYAKNNKGEPLRLNYQSRSDIVNVSGLYDNAPALFRASVGESENYKGDIDWQTYRKLVKDTFYLVNKKSDSAVAFIDGFPEFVRKPGNPFKFKVFRESLATRNITSVVPPEMHESETQSVMNPCPPSITVTNDGISLTIVHELSETRDRFPLFRGSVNITLLTLQMLSSKARIMNTSNILALYFDAQTNQWREFIHPVEVSAFYRSTFQTQDLENTTDKVPTHIYCRIGKLEVLVTELSLDMLLFVLGKLELAGPFSVKTSGILANCCKIENLSGLDLTCRFNEKQTATVGRRQIASVFLRHSMNHLADASSVAAVQLSSGNFRTSSINVSLLEARTLAWRTRIVSLQDSRSHPGPFVVVDIKKGFEDGLSISVSPLTRIYNETSLPMEIRFQRSKQKRDVFASVPLKPGGSIDDSVAAFNAISLSGDLKKALTSLAVGNFSLSFRPESLKILCESEKSLASEWSEEVEGGKAVRLTGIFDKLSYGVKRALSIKSVKVSLTTTYCSVTSESECVGKVHFLIHSIGREVSIIRPDASSDVFEKRNACIALREQKEIFLLPTVQVSNFLSSEAAIFLTETGNCRKVCAFRVTYMSASNIIISLADDFTSMERHSIGKHARVQSGKTMDFYANPDMIYFRVTLTASQASCKPVNSGQWVKKLQKQKNDAESLDVGLDFAGGKYCASLRLSLGKRGILEAAVFTSYILKNDSDCTLFFYPPDQKPLSREDQEKLDHIVPPEFGLYLPRKTEGSWFLRSRKVSVILADGPGATEAVLDLDSLSGLTEISLGTKDESGFRYITRFGLSVKSISSKMLVPSRIVTFVPRHLVINESEEAINIRQRHFQDDSVGIITIKSKQRLALRLQEETTQKKELHLFENFIRKHGSDNANPLTFIQFRLNKANWSWSGPLCITSIGCFFLKFRKQSGETGRGAIEFASVNVTEEGSTLAVRFQKPPNASPPYRIENLLSASLTYYQKDSSEIEVLGPGSGADYAWDDLTLPHKLVVIVDGMIPLREVSLDKVRPWKPLFKATQHRSIASHLMLEKKAKDHKTAYEQLSSIPMVKVGYEVYADGLTRVIRICEVSKSLKEDSVFLSRSKIQFRITHLGIHLLEKVKQTEEEKTVMSYSSILVARLENFGLQSMFTDKQKFNQLCIEALNVDHKWAGAPFAAMLRQHQSDSSDGHGCLFKCVFVLVSSGSSVTQVKHSSLVLQPVNLNLDEETLMRVVAFWRTSLSTNTQSSQYYFDNFEIHPVKIIANFVPGSSFSSYNSAQDTLRSLLHSVVKVPQIKNMVVELNGVLVTHALITVRELLLRCVKHYSWYAMRAIYIAKGSPLLPPAFASMFDDFASSSLDAFFDPSRGLVNVPGLTVGTFKLLSKFIDNKGLSGTRRYFGDLGKTLRTAGSNVIFVALTEISDSVLRGAEMKGLDGLVSGFHHGILKLAMEPSVIGTALMEGGPDRTIKLDRSPGIDELYIEGYLQAMLDTMYRQEYLRVKVIDDQVFLKNLPPSNSLIDEMIDRVKDFLESRGLLKGDPSSSRPRRRLHGDKEWRIGPTLRTLCEHLFVSFAIRILKQHATKAISGLRPKIEETESERNDAGSSTAIIPALDAKKKKKMKFMWKAGIGNFVASGIVAYIDGRLCRQIPNPIARRIVSGFLLSFLDKSTEQ</sequence>
<evidence type="ECO:0000259" key="2">
    <source>
        <dbReference type="Pfam" id="PF25036"/>
    </source>
</evidence>
<dbReference type="PANTHER" id="PTHR16166:SF130">
    <property type="entry name" value="PROTEIN SORTING-ASSOCIATED PROTEIN, PUTATIVE (DUF1162)-RELATED"/>
    <property type="match status" value="1"/>
</dbReference>
<evidence type="ECO:0000256" key="1">
    <source>
        <dbReference type="SAM" id="MobiDB-lite"/>
    </source>
</evidence>
<evidence type="ECO:0000313" key="3">
    <source>
        <dbReference type="EMBL" id="CAH2064486.1"/>
    </source>
</evidence>
<dbReference type="EMBL" id="OU466861">
    <property type="protein sequence ID" value="CAH2064486.1"/>
    <property type="molecule type" value="Genomic_DNA"/>
</dbReference>
<gene>
    <name evidence="3" type="ORF">TAV2_LOCUS17236</name>
</gene>
<dbReference type="GO" id="GO:0045053">
    <property type="term" value="P:protein retention in Golgi apparatus"/>
    <property type="evidence" value="ECO:0007669"/>
    <property type="project" value="TreeGrafter"/>
</dbReference>
<accession>A0AAU9SEF5</accession>
<evidence type="ECO:0000313" key="4">
    <source>
        <dbReference type="Proteomes" id="UP000836841"/>
    </source>
</evidence>
<name>A0AAU9SEF5_THLAR</name>
<feature type="region of interest" description="Disordered" evidence="1">
    <location>
        <begin position="1051"/>
        <end position="1070"/>
    </location>
</feature>
<dbReference type="Proteomes" id="UP000836841">
    <property type="component" value="Chromosome 5"/>
</dbReference>
<dbReference type="PANTHER" id="PTHR16166">
    <property type="entry name" value="VACUOLAR PROTEIN SORTING-ASSOCIATED PROTEIN VPS13"/>
    <property type="match status" value="1"/>
</dbReference>
<dbReference type="InterPro" id="IPR026847">
    <property type="entry name" value="VPS13"/>
</dbReference>
<protein>
    <recommendedName>
        <fullName evidence="2">Vacuolar protein sorting-associated protein 13 VPS13 adaptor binding domain-containing protein</fullName>
    </recommendedName>
</protein>
<feature type="compositionally biased region" description="Polar residues" evidence="1">
    <location>
        <begin position="1060"/>
        <end position="1070"/>
    </location>
</feature>
<keyword evidence="4" id="KW-1185">Reference proteome</keyword>